<protein>
    <submittedName>
        <fullName evidence="2">Uncharacterized protein</fullName>
    </submittedName>
</protein>
<keyword evidence="3" id="KW-1185">Reference proteome</keyword>
<comment type="caution">
    <text evidence="2">The sequence shown here is derived from an EMBL/GenBank/DDBJ whole genome shotgun (WGS) entry which is preliminary data.</text>
</comment>
<sequence length="135" mass="14732">MAGILWKHILKKQVCSNRILFLAVTGRRLHPRDSFPSALSVLSTAVPGSLNKATPSKFQACFNTSPGKKPVLVRPVFPPHWWSRCSTIPVPLQTGPLAGPGQRAPDDKQRLACTPTAASWGRQQSQQCGRRPARG</sequence>
<evidence type="ECO:0000313" key="2">
    <source>
        <dbReference type="EMBL" id="KAH3782822.1"/>
    </source>
</evidence>
<reference evidence="2" key="1">
    <citation type="journal article" date="2019" name="bioRxiv">
        <title>The Genome of the Zebra Mussel, Dreissena polymorpha: A Resource for Invasive Species Research.</title>
        <authorList>
            <person name="McCartney M.A."/>
            <person name="Auch B."/>
            <person name="Kono T."/>
            <person name="Mallez S."/>
            <person name="Zhang Y."/>
            <person name="Obille A."/>
            <person name="Becker A."/>
            <person name="Abrahante J.E."/>
            <person name="Garbe J."/>
            <person name="Badalamenti J.P."/>
            <person name="Herman A."/>
            <person name="Mangelson H."/>
            <person name="Liachko I."/>
            <person name="Sullivan S."/>
            <person name="Sone E.D."/>
            <person name="Koren S."/>
            <person name="Silverstein K.A.T."/>
            <person name="Beckman K.B."/>
            <person name="Gohl D.M."/>
        </authorList>
    </citation>
    <scope>NUCLEOTIDE SEQUENCE</scope>
    <source>
        <strain evidence="2">Duluth1</strain>
        <tissue evidence="2">Whole animal</tissue>
    </source>
</reference>
<dbReference type="AlphaFoldDB" id="A0A9D4ERU0"/>
<feature type="region of interest" description="Disordered" evidence="1">
    <location>
        <begin position="93"/>
        <end position="135"/>
    </location>
</feature>
<evidence type="ECO:0000256" key="1">
    <source>
        <dbReference type="SAM" id="MobiDB-lite"/>
    </source>
</evidence>
<dbReference type="EMBL" id="JAIWYP010000008">
    <property type="protein sequence ID" value="KAH3782822.1"/>
    <property type="molecule type" value="Genomic_DNA"/>
</dbReference>
<reference evidence="2" key="2">
    <citation type="submission" date="2020-11" db="EMBL/GenBank/DDBJ databases">
        <authorList>
            <person name="McCartney M.A."/>
            <person name="Auch B."/>
            <person name="Kono T."/>
            <person name="Mallez S."/>
            <person name="Becker A."/>
            <person name="Gohl D.M."/>
            <person name="Silverstein K.A.T."/>
            <person name="Koren S."/>
            <person name="Bechman K.B."/>
            <person name="Herman A."/>
            <person name="Abrahante J.E."/>
            <person name="Garbe J."/>
        </authorList>
    </citation>
    <scope>NUCLEOTIDE SEQUENCE</scope>
    <source>
        <strain evidence="2">Duluth1</strain>
        <tissue evidence="2">Whole animal</tissue>
    </source>
</reference>
<dbReference type="Proteomes" id="UP000828390">
    <property type="component" value="Unassembled WGS sequence"/>
</dbReference>
<organism evidence="2 3">
    <name type="scientific">Dreissena polymorpha</name>
    <name type="common">Zebra mussel</name>
    <name type="synonym">Mytilus polymorpha</name>
    <dbReference type="NCBI Taxonomy" id="45954"/>
    <lineage>
        <taxon>Eukaryota</taxon>
        <taxon>Metazoa</taxon>
        <taxon>Spiralia</taxon>
        <taxon>Lophotrochozoa</taxon>
        <taxon>Mollusca</taxon>
        <taxon>Bivalvia</taxon>
        <taxon>Autobranchia</taxon>
        <taxon>Heteroconchia</taxon>
        <taxon>Euheterodonta</taxon>
        <taxon>Imparidentia</taxon>
        <taxon>Neoheterodontei</taxon>
        <taxon>Myida</taxon>
        <taxon>Dreissenoidea</taxon>
        <taxon>Dreissenidae</taxon>
        <taxon>Dreissena</taxon>
    </lineage>
</organism>
<gene>
    <name evidence="2" type="ORF">DPMN_160742</name>
</gene>
<evidence type="ECO:0000313" key="3">
    <source>
        <dbReference type="Proteomes" id="UP000828390"/>
    </source>
</evidence>
<accession>A0A9D4ERU0</accession>
<name>A0A9D4ERU0_DREPO</name>
<proteinExistence type="predicted"/>